<dbReference type="Pfam" id="PF13466">
    <property type="entry name" value="STAS_2"/>
    <property type="match status" value="1"/>
</dbReference>
<comment type="caution">
    <text evidence="2">The sequence shown here is derived from an EMBL/GenBank/DDBJ whole genome shotgun (WGS) entry which is preliminary data.</text>
</comment>
<dbReference type="InterPro" id="IPR058548">
    <property type="entry name" value="MlaB-like_STAS"/>
</dbReference>
<gene>
    <name evidence="2" type="ORF">ACFOLH_06405</name>
</gene>
<dbReference type="PANTHER" id="PTHR33495:SF2">
    <property type="entry name" value="ANTI-SIGMA FACTOR ANTAGONIST TM_1081-RELATED"/>
    <property type="match status" value="1"/>
</dbReference>
<dbReference type="EMBL" id="JBHRWW010000003">
    <property type="protein sequence ID" value="MFC3687970.1"/>
    <property type="molecule type" value="Genomic_DNA"/>
</dbReference>
<dbReference type="Gene3D" id="3.30.750.24">
    <property type="entry name" value="STAS domain"/>
    <property type="match status" value="1"/>
</dbReference>
<feature type="domain" description="STAS" evidence="1">
    <location>
        <begin position="47"/>
        <end position="137"/>
    </location>
</feature>
<dbReference type="CDD" id="cd07043">
    <property type="entry name" value="STAS_anti-anti-sigma_factors"/>
    <property type="match status" value="1"/>
</dbReference>
<evidence type="ECO:0000259" key="1">
    <source>
        <dbReference type="PROSITE" id="PS50801"/>
    </source>
</evidence>
<evidence type="ECO:0000313" key="3">
    <source>
        <dbReference type="Proteomes" id="UP001595685"/>
    </source>
</evidence>
<dbReference type="InterPro" id="IPR002645">
    <property type="entry name" value="STAS_dom"/>
</dbReference>
<name>A0ABV7WET0_9MICO</name>
<dbReference type="PROSITE" id="PS50801">
    <property type="entry name" value="STAS"/>
    <property type="match status" value="1"/>
</dbReference>
<proteinExistence type="predicted"/>
<evidence type="ECO:0000313" key="2">
    <source>
        <dbReference type="EMBL" id="MFC3687970.1"/>
    </source>
</evidence>
<accession>A0ABV7WET0</accession>
<dbReference type="SUPFAM" id="SSF52091">
    <property type="entry name" value="SpoIIaa-like"/>
    <property type="match status" value="1"/>
</dbReference>
<reference evidence="3" key="1">
    <citation type="journal article" date="2019" name="Int. J. Syst. Evol. Microbiol.">
        <title>The Global Catalogue of Microorganisms (GCM) 10K type strain sequencing project: providing services to taxonomists for standard genome sequencing and annotation.</title>
        <authorList>
            <consortium name="The Broad Institute Genomics Platform"/>
            <consortium name="The Broad Institute Genome Sequencing Center for Infectious Disease"/>
            <person name="Wu L."/>
            <person name="Ma J."/>
        </authorList>
    </citation>
    <scope>NUCLEOTIDE SEQUENCE [LARGE SCALE GENOMIC DNA]</scope>
    <source>
        <strain evidence="3">NCAIM B.02333</strain>
    </source>
</reference>
<dbReference type="PANTHER" id="PTHR33495">
    <property type="entry name" value="ANTI-SIGMA FACTOR ANTAGONIST TM_1081-RELATED-RELATED"/>
    <property type="match status" value="1"/>
</dbReference>
<protein>
    <submittedName>
        <fullName evidence="2">STAS domain-containing protein</fullName>
    </submittedName>
</protein>
<dbReference type="InterPro" id="IPR036513">
    <property type="entry name" value="STAS_dom_sf"/>
</dbReference>
<keyword evidence="3" id="KW-1185">Reference proteome</keyword>
<organism evidence="2 3">
    <name type="scientific">Aquipuribacter hungaricus</name>
    <dbReference type="NCBI Taxonomy" id="545624"/>
    <lineage>
        <taxon>Bacteria</taxon>
        <taxon>Bacillati</taxon>
        <taxon>Actinomycetota</taxon>
        <taxon>Actinomycetes</taxon>
        <taxon>Micrococcales</taxon>
        <taxon>Intrasporangiaceae</taxon>
        <taxon>Aquipuribacter</taxon>
    </lineage>
</organism>
<sequence length="137" mass="14167">MADGTSIDELISIVNPDPGDLSVRVLGPRPEGAGAGPGYGPDDRVSVHVEGDLDLATAGRLRHALHDVVGQGGRRLDLQLAGVGFCDGAGLRALLSGAGELHALGGTLTVLDPCWSLRRLLELFQLDETLRPVGTGV</sequence>
<dbReference type="RefSeq" id="WP_340294223.1">
    <property type="nucleotide sequence ID" value="NZ_JBBEOI010000145.1"/>
</dbReference>
<dbReference type="Proteomes" id="UP001595685">
    <property type="component" value="Unassembled WGS sequence"/>
</dbReference>